<dbReference type="Proteomes" id="UP000545493">
    <property type="component" value="Unassembled WGS sequence"/>
</dbReference>
<evidence type="ECO:0000313" key="1">
    <source>
        <dbReference type="EMBL" id="NIJ13140.1"/>
    </source>
</evidence>
<protein>
    <submittedName>
        <fullName evidence="1">Uncharacterized protein</fullName>
    </submittedName>
</protein>
<dbReference type="EMBL" id="JAAOYM010000001">
    <property type="protein sequence ID" value="NIJ13140.1"/>
    <property type="molecule type" value="Genomic_DNA"/>
</dbReference>
<sequence length="69" mass="7448">MLLDGLLSGFCARRDLRSLCLLLPAYLGDLGGDDDAERLATHARMLHAERRLPEDAQAALSEVIEALAG</sequence>
<evidence type="ECO:0000313" key="2">
    <source>
        <dbReference type="Proteomes" id="UP000545493"/>
    </source>
</evidence>
<dbReference type="RefSeq" id="WP_243852286.1">
    <property type="nucleotide sequence ID" value="NZ_JAAOYM010000001.1"/>
</dbReference>
<keyword evidence="2" id="KW-1185">Reference proteome</keyword>
<name>A0A7X5US56_9PSEU</name>
<accession>A0A7X5US56</accession>
<comment type="caution">
    <text evidence="1">The sequence shown here is derived from an EMBL/GenBank/DDBJ whole genome shotgun (WGS) entry which is preliminary data.</text>
</comment>
<gene>
    <name evidence="1" type="ORF">FHU38_003484</name>
</gene>
<reference evidence="1 2" key="1">
    <citation type="submission" date="2020-03" db="EMBL/GenBank/DDBJ databases">
        <title>Sequencing the genomes of 1000 actinobacteria strains.</title>
        <authorList>
            <person name="Klenk H.-P."/>
        </authorList>
    </citation>
    <scope>NUCLEOTIDE SEQUENCE [LARGE SCALE GENOMIC DNA]</scope>
    <source>
        <strain evidence="1 2">DSM 45685</strain>
    </source>
</reference>
<organism evidence="1 2">
    <name type="scientific">Saccharomonospora amisosensis</name>
    <dbReference type="NCBI Taxonomy" id="1128677"/>
    <lineage>
        <taxon>Bacteria</taxon>
        <taxon>Bacillati</taxon>
        <taxon>Actinomycetota</taxon>
        <taxon>Actinomycetes</taxon>
        <taxon>Pseudonocardiales</taxon>
        <taxon>Pseudonocardiaceae</taxon>
        <taxon>Saccharomonospora</taxon>
    </lineage>
</organism>
<dbReference type="AlphaFoldDB" id="A0A7X5US56"/>
<proteinExistence type="predicted"/>